<keyword evidence="3" id="KW-1185">Reference proteome</keyword>
<feature type="compositionally biased region" description="Basic and acidic residues" evidence="1">
    <location>
        <begin position="1"/>
        <end position="22"/>
    </location>
</feature>
<protein>
    <submittedName>
        <fullName evidence="2">Uncharacterized protein</fullName>
    </submittedName>
</protein>
<evidence type="ECO:0000313" key="2">
    <source>
        <dbReference type="EMBL" id="GLD53388.1"/>
    </source>
</evidence>
<evidence type="ECO:0000313" key="3">
    <source>
        <dbReference type="Proteomes" id="UP001279410"/>
    </source>
</evidence>
<comment type="caution">
    <text evidence="2">The sequence shown here is derived from an EMBL/GenBank/DDBJ whole genome shotgun (WGS) entry which is preliminary data.</text>
</comment>
<accession>A0AAD3R2T7</accession>
<evidence type="ECO:0000256" key="1">
    <source>
        <dbReference type="SAM" id="MobiDB-lite"/>
    </source>
</evidence>
<sequence length="91" mass="10347">MDNRFPEEDHKTPQLDQTKQENLEEGPSETPQPDQTNQNPEEGPSETHQTETPGISAAPRKSAFKRFRHFLGLRKPQRWKRPAVPASTSGN</sequence>
<organism evidence="2 3">
    <name type="scientific">Lates japonicus</name>
    <name type="common">Japanese lates</name>
    <dbReference type="NCBI Taxonomy" id="270547"/>
    <lineage>
        <taxon>Eukaryota</taxon>
        <taxon>Metazoa</taxon>
        <taxon>Chordata</taxon>
        <taxon>Craniata</taxon>
        <taxon>Vertebrata</taxon>
        <taxon>Euteleostomi</taxon>
        <taxon>Actinopterygii</taxon>
        <taxon>Neopterygii</taxon>
        <taxon>Teleostei</taxon>
        <taxon>Neoteleostei</taxon>
        <taxon>Acanthomorphata</taxon>
        <taxon>Carangaria</taxon>
        <taxon>Carangaria incertae sedis</taxon>
        <taxon>Centropomidae</taxon>
        <taxon>Lates</taxon>
    </lineage>
</organism>
<feature type="region of interest" description="Disordered" evidence="1">
    <location>
        <begin position="1"/>
        <end position="64"/>
    </location>
</feature>
<proteinExistence type="predicted"/>
<gene>
    <name evidence="2" type="ORF">AKAME5_000614800</name>
</gene>
<dbReference type="EMBL" id="BRZM01000017">
    <property type="protein sequence ID" value="GLD53388.1"/>
    <property type="molecule type" value="Genomic_DNA"/>
</dbReference>
<feature type="compositionally biased region" description="Polar residues" evidence="1">
    <location>
        <begin position="29"/>
        <end position="53"/>
    </location>
</feature>
<dbReference type="Proteomes" id="UP001279410">
    <property type="component" value="Unassembled WGS sequence"/>
</dbReference>
<reference evidence="2" key="1">
    <citation type="submission" date="2022-08" db="EMBL/GenBank/DDBJ databases">
        <title>Genome sequencing of akame (Lates japonicus).</title>
        <authorList>
            <person name="Hashiguchi Y."/>
            <person name="Takahashi H."/>
        </authorList>
    </citation>
    <scope>NUCLEOTIDE SEQUENCE</scope>
    <source>
        <strain evidence="2">Kochi</strain>
    </source>
</reference>
<dbReference type="AlphaFoldDB" id="A0AAD3R2T7"/>
<name>A0AAD3R2T7_LATJO</name>